<dbReference type="SUPFAM" id="SSF49464">
    <property type="entry name" value="Carboxypeptidase regulatory domain-like"/>
    <property type="match status" value="1"/>
</dbReference>
<dbReference type="eggNOG" id="COG4771">
    <property type="taxonomic scope" value="Bacteria"/>
</dbReference>
<dbReference type="Gene3D" id="2.60.40.1120">
    <property type="entry name" value="Carboxypeptidase-like, regulatory domain"/>
    <property type="match status" value="1"/>
</dbReference>
<dbReference type="InterPro" id="IPR012910">
    <property type="entry name" value="Plug_dom"/>
</dbReference>
<keyword evidence="1" id="KW-0813">Transport</keyword>
<evidence type="ECO:0000313" key="4">
    <source>
        <dbReference type="EMBL" id="SEU11151.1"/>
    </source>
</evidence>
<dbReference type="InterPro" id="IPR037066">
    <property type="entry name" value="Plug_dom_sf"/>
</dbReference>
<comment type="similarity">
    <text evidence="1">Belongs to the TonB-dependent receptor family.</text>
</comment>
<evidence type="ECO:0000313" key="3">
    <source>
        <dbReference type="EMBL" id="AHW61207.1"/>
    </source>
</evidence>
<dbReference type="EMBL" id="FOHT01000047">
    <property type="protein sequence ID" value="SEU11151.1"/>
    <property type="molecule type" value="Genomic_DNA"/>
</dbReference>
<dbReference type="RefSeq" id="WP_038562694.1">
    <property type="nucleotide sequence ID" value="NZ_CAXXJF010000002.1"/>
</dbReference>
<dbReference type="GO" id="GO:0009279">
    <property type="term" value="C:cell outer membrane"/>
    <property type="evidence" value="ECO:0007669"/>
    <property type="project" value="UniProtKB-SubCell"/>
</dbReference>
<evidence type="ECO:0000256" key="1">
    <source>
        <dbReference type="PROSITE-ProRule" id="PRU01360"/>
    </source>
</evidence>
<reference evidence="4 6" key="2">
    <citation type="submission" date="2016-10" db="EMBL/GenBank/DDBJ databases">
        <authorList>
            <person name="de Groot N.N."/>
        </authorList>
    </citation>
    <scope>NUCLEOTIDE SEQUENCE [LARGE SCALE GENOMIC DNA]</scope>
    <source>
        <strain evidence="4 6">DSM 25947</strain>
    </source>
</reference>
<keyword evidence="1" id="KW-1134">Transmembrane beta strand</keyword>
<keyword evidence="1" id="KW-0998">Cell outer membrane</keyword>
<dbReference type="Pfam" id="PF07715">
    <property type="entry name" value="Plug"/>
    <property type="match status" value="1"/>
</dbReference>
<reference evidence="3 5" key="1">
    <citation type="submission" date="2014-03" db="EMBL/GenBank/DDBJ databases">
        <title>Complete genome sequence of a deeply braunched marine Bacteroidia bacterium Draconibacterium orientale type strain FH5T.</title>
        <authorList>
            <person name="Li X."/>
            <person name="Wang X."/>
            <person name="Xie Z."/>
            <person name="Du Z."/>
            <person name="Chen G."/>
        </authorList>
    </citation>
    <scope>NUCLEOTIDE SEQUENCE [LARGE SCALE GENOMIC DNA]</scope>
    <source>
        <strain evidence="3 5">FH5</strain>
    </source>
</reference>
<dbReference type="OrthoDB" id="721000at2"/>
<dbReference type="STRING" id="1168034.FH5T_20625"/>
<dbReference type="PROSITE" id="PS52016">
    <property type="entry name" value="TONB_DEPENDENT_REC_3"/>
    <property type="match status" value="1"/>
</dbReference>
<protein>
    <submittedName>
        <fullName evidence="4">TonB-dependent outer membrane receptor, SusC/RagA subfamily, signature region</fullName>
    </submittedName>
    <submittedName>
        <fullName evidence="3">TonB-dependent receptor</fullName>
    </submittedName>
</protein>
<dbReference type="SUPFAM" id="SSF56935">
    <property type="entry name" value="Porins"/>
    <property type="match status" value="1"/>
</dbReference>
<keyword evidence="1" id="KW-0472">Membrane</keyword>
<dbReference type="Gene3D" id="2.170.130.10">
    <property type="entry name" value="TonB-dependent receptor, plug domain"/>
    <property type="match status" value="1"/>
</dbReference>
<evidence type="ECO:0000313" key="6">
    <source>
        <dbReference type="Proteomes" id="UP000181981"/>
    </source>
</evidence>
<evidence type="ECO:0000313" key="5">
    <source>
        <dbReference type="Proteomes" id="UP000023772"/>
    </source>
</evidence>
<dbReference type="InterPro" id="IPR039426">
    <property type="entry name" value="TonB-dep_rcpt-like"/>
</dbReference>
<comment type="subcellular location">
    <subcellularLocation>
        <location evidence="1">Cell outer membrane</location>
        <topology evidence="1">Multi-pass membrane protein</topology>
    </subcellularLocation>
</comment>
<organism evidence="4 6">
    <name type="scientific">Draconibacterium orientale</name>
    <dbReference type="NCBI Taxonomy" id="1168034"/>
    <lineage>
        <taxon>Bacteria</taxon>
        <taxon>Pseudomonadati</taxon>
        <taxon>Bacteroidota</taxon>
        <taxon>Bacteroidia</taxon>
        <taxon>Marinilabiliales</taxon>
        <taxon>Prolixibacteraceae</taxon>
        <taxon>Draconibacterium</taxon>
    </lineage>
</organism>
<keyword evidence="1" id="KW-0812">Transmembrane</keyword>
<dbReference type="KEGG" id="dori:FH5T_20625"/>
<evidence type="ECO:0000259" key="2">
    <source>
        <dbReference type="Pfam" id="PF07715"/>
    </source>
</evidence>
<dbReference type="Proteomes" id="UP000023772">
    <property type="component" value="Chromosome"/>
</dbReference>
<proteinExistence type="inferred from homology"/>
<keyword evidence="4" id="KW-0675">Receptor</keyword>
<dbReference type="InterPro" id="IPR008969">
    <property type="entry name" value="CarboxyPept-like_regulatory"/>
</dbReference>
<dbReference type="AlphaFoldDB" id="X5DKX3"/>
<keyword evidence="5" id="KW-1185">Reference proteome</keyword>
<dbReference type="InterPro" id="IPR023997">
    <property type="entry name" value="TonB-dep_OMP_SusC/RagA_CS"/>
</dbReference>
<accession>X5DKX3</accession>
<name>X5DKX3_9BACT</name>
<feature type="domain" description="TonB-dependent receptor plug" evidence="2">
    <location>
        <begin position="133"/>
        <end position="216"/>
    </location>
</feature>
<dbReference type="HOGENOM" id="CLU_1218229_0_0_10"/>
<dbReference type="Proteomes" id="UP000181981">
    <property type="component" value="Unassembled WGS sequence"/>
</dbReference>
<dbReference type="EMBL" id="CP007451">
    <property type="protein sequence ID" value="AHW61207.1"/>
    <property type="molecule type" value="Genomic_DNA"/>
</dbReference>
<sequence length="228" mass="24761">MNNRFFIPILFVVCIFIATGLNAQDRSIQGKVTTFENLPLSGVEVQVKSTGQVVKTDTLGRFSVACNNKDKLSFFAHGFNKQNVKLKENTKFVAVNLHLKPGEEGKSLAIGYGHVQDEDKLNAISSLRDDHDNFSKYTDMYELIRGKFSGVQVIGDEVIIRGNNTMGGSNAALIVVDGIEREGSILGMLPPHTVKSIDILKDGGSAIYGARGANGVVLIETKSGEEDK</sequence>
<gene>
    <name evidence="3" type="ORF">FH5T_20625</name>
    <name evidence="4" type="ORF">SAMN05444285_1472</name>
</gene>
<dbReference type="NCBIfam" id="TIGR04057">
    <property type="entry name" value="SusC_RagA_signa"/>
    <property type="match status" value="1"/>
</dbReference>